<protein>
    <submittedName>
        <fullName evidence="3">Alpha/beta hydrolase</fullName>
    </submittedName>
</protein>
<evidence type="ECO:0000256" key="1">
    <source>
        <dbReference type="ARBA" id="ARBA00022801"/>
    </source>
</evidence>
<dbReference type="AlphaFoldDB" id="A0A838CWX8"/>
<feature type="domain" description="BD-FAE-like" evidence="2">
    <location>
        <begin position="21"/>
        <end position="220"/>
    </location>
</feature>
<organism evidence="3 4">
    <name type="scientific">Halobacillus locisalis</name>
    <dbReference type="NCBI Taxonomy" id="220753"/>
    <lineage>
        <taxon>Bacteria</taxon>
        <taxon>Bacillati</taxon>
        <taxon>Bacillota</taxon>
        <taxon>Bacilli</taxon>
        <taxon>Bacillales</taxon>
        <taxon>Bacillaceae</taxon>
        <taxon>Halobacillus</taxon>
    </lineage>
</organism>
<dbReference type="RefSeq" id="WP_181473306.1">
    <property type="nucleotide sequence ID" value="NZ_JACEFG010000003.1"/>
</dbReference>
<comment type="caution">
    <text evidence="3">The sequence shown here is derived from an EMBL/GenBank/DDBJ whole genome shotgun (WGS) entry which is preliminary data.</text>
</comment>
<keyword evidence="1 3" id="KW-0378">Hydrolase</keyword>
<dbReference type="InterPro" id="IPR029058">
    <property type="entry name" value="AB_hydrolase_fold"/>
</dbReference>
<dbReference type="PANTHER" id="PTHR48081">
    <property type="entry name" value="AB HYDROLASE SUPERFAMILY PROTEIN C4A8.06C"/>
    <property type="match status" value="1"/>
</dbReference>
<evidence type="ECO:0000313" key="3">
    <source>
        <dbReference type="EMBL" id="MBA2176275.1"/>
    </source>
</evidence>
<dbReference type="EMBL" id="JACEFG010000003">
    <property type="protein sequence ID" value="MBA2176275.1"/>
    <property type="molecule type" value="Genomic_DNA"/>
</dbReference>
<dbReference type="SUPFAM" id="SSF53474">
    <property type="entry name" value="alpha/beta-Hydrolases"/>
    <property type="match status" value="1"/>
</dbReference>
<dbReference type="InterPro" id="IPR049492">
    <property type="entry name" value="BD-FAE-like_dom"/>
</dbReference>
<evidence type="ECO:0000259" key="2">
    <source>
        <dbReference type="Pfam" id="PF20434"/>
    </source>
</evidence>
<proteinExistence type="predicted"/>
<reference evidence="3 4" key="1">
    <citation type="journal article" date="2004" name="Extremophiles">
        <title>Halobacillus locisalis sp. nov., a halophilic bacterium isolated from a marine solar saltern of the Yellow Sea in Korea.</title>
        <authorList>
            <person name="Yoon J.H."/>
            <person name="Kang K.H."/>
            <person name="Oh T.K."/>
            <person name="Park Y.H."/>
        </authorList>
    </citation>
    <scope>NUCLEOTIDE SEQUENCE [LARGE SCALE GENOMIC DNA]</scope>
    <source>
        <strain evidence="3 4">KCTC 3788</strain>
    </source>
</reference>
<dbReference type="GO" id="GO:0016787">
    <property type="term" value="F:hydrolase activity"/>
    <property type="evidence" value="ECO:0007669"/>
    <property type="project" value="UniProtKB-KW"/>
</dbReference>
<dbReference type="Gene3D" id="3.40.50.1820">
    <property type="entry name" value="alpha/beta hydrolase"/>
    <property type="match status" value="1"/>
</dbReference>
<name>A0A838CWX8_9BACI</name>
<gene>
    <name evidence="3" type="ORF">H0266_15360</name>
</gene>
<dbReference type="Proteomes" id="UP000571017">
    <property type="component" value="Unassembled WGS sequence"/>
</dbReference>
<keyword evidence="4" id="KW-1185">Reference proteome</keyword>
<dbReference type="InterPro" id="IPR050300">
    <property type="entry name" value="GDXG_lipolytic_enzyme"/>
</dbReference>
<dbReference type="Pfam" id="PF20434">
    <property type="entry name" value="BD-FAE"/>
    <property type="match status" value="1"/>
</dbReference>
<evidence type="ECO:0000313" key="4">
    <source>
        <dbReference type="Proteomes" id="UP000571017"/>
    </source>
</evidence>
<accession>A0A838CWX8</accession>
<sequence length="266" mass="29407">MEKIFYGKNENQFGELRLPDGDGPHPVALVIHGGFWRSGFGLDLMHDVAEDLTDNGWATWNIEYRRVGQEGGGFPGTLQDAAQAADYLKTLAEDHPLDLGKAVSIGHSAGGHLALWIAGRHRLPEDSEMYTTDPFPIATAVSLAGVNDLERMHDVHKFRDETLALEPNNPVADFVGGSPSEKAERYKQASPAELVPLGVPQILVHGSLDVHVPVGISDHYFQWAENLADFIKYVEISEAEHFMLTDTSTTAWARVMEEMDLLKEHL</sequence>